<keyword evidence="2 7" id="KW-0805">Transcription regulation</keyword>
<evidence type="ECO:0000256" key="1">
    <source>
        <dbReference type="ARBA" id="ARBA00004123"/>
    </source>
</evidence>
<evidence type="ECO:0000256" key="7">
    <source>
        <dbReference type="RuleBase" id="RU367155"/>
    </source>
</evidence>
<dbReference type="RefSeq" id="XP_035672478.1">
    <property type="nucleotide sequence ID" value="XM_035816585.1"/>
</dbReference>
<keyword evidence="6 7" id="KW-0539">Nucleus</keyword>
<dbReference type="InterPro" id="IPR018362">
    <property type="entry name" value="CCAAT-binding_factor_CS"/>
</dbReference>
<keyword evidence="5 7" id="KW-0804">Transcription</keyword>
<proteinExistence type="inferred from homology"/>
<dbReference type="SMART" id="SM00521">
    <property type="entry name" value="CBF"/>
    <property type="match status" value="1"/>
</dbReference>
<evidence type="ECO:0000256" key="5">
    <source>
        <dbReference type="ARBA" id="ARBA00023163"/>
    </source>
</evidence>
<dbReference type="KEGG" id="bfo:118413292"/>
<gene>
    <name evidence="10 11 12" type="primary">LOC118413292</name>
</gene>
<dbReference type="GO" id="GO:0000981">
    <property type="term" value="F:DNA-binding transcription factor activity, RNA polymerase II-specific"/>
    <property type="evidence" value="ECO:0000318"/>
    <property type="project" value="GO_Central"/>
</dbReference>
<dbReference type="Gene3D" id="6.10.250.2430">
    <property type="match status" value="1"/>
</dbReference>
<reference evidence="10 11" key="2">
    <citation type="submission" date="2025-04" db="UniProtKB">
        <authorList>
            <consortium name="RefSeq"/>
        </authorList>
    </citation>
    <scope>IDENTIFICATION</scope>
    <source>
        <strain evidence="10 11">S238N-H82</strain>
        <tissue evidence="10 11">Testes</tissue>
    </source>
</reference>
<dbReference type="OMA" id="HKHAIAR"/>
<protein>
    <recommendedName>
        <fullName evidence="7">Nuclear transcription factor Y subunit</fullName>
    </recommendedName>
</protein>
<dbReference type="Pfam" id="PF02045">
    <property type="entry name" value="CBFB_NFYA"/>
    <property type="match status" value="1"/>
</dbReference>
<dbReference type="GO" id="GO:0006357">
    <property type="term" value="P:regulation of transcription by RNA polymerase II"/>
    <property type="evidence" value="ECO:0000318"/>
    <property type="project" value="GO_Central"/>
</dbReference>
<dbReference type="OrthoDB" id="1097733at2759"/>
<dbReference type="Proteomes" id="UP000001554">
    <property type="component" value="Chromosome 4"/>
</dbReference>
<evidence type="ECO:0000313" key="10">
    <source>
        <dbReference type="RefSeq" id="XP_035672477.1"/>
    </source>
</evidence>
<dbReference type="InterPro" id="IPR001289">
    <property type="entry name" value="NFYA"/>
</dbReference>
<dbReference type="PROSITE" id="PS00686">
    <property type="entry name" value="NFYA_HAP2_1"/>
    <property type="match status" value="1"/>
</dbReference>
<evidence type="ECO:0000313" key="11">
    <source>
        <dbReference type="RefSeq" id="XP_035672478.1"/>
    </source>
</evidence>
<reference evidence="9" key="1">
    <citation type="journal article" date="2020" name="Nat. Ecol. Evol.">
        <title>Deeply conserved synteny resolves early events in vertebrate evolution.</title>
        <authorList>
            <person name="Simakov O."/>
            <person name="Marletaz F."/>
            <person name="Yue J.X."/>
            <person name="O'Connell B."/>
            <person name="Jenkins J."/>
            <person name="Brandt A."/>
            <person name="Calef R."/>
            <person name="Tung C.H."/>
            <person name="Huang T.K."/>
            <person name="Schmutz J."/>
            <person name="Satoh N."/>
            <person name="Yu J.K."/>
            <person name="Putnam N.H."/>
            <person name="Green R.E."/>
            <person name="Rokhsar D.S."/>
        </authorList>
    </citation>
    <scope>NUCLEOTIDE SEQUENCE [LARGE SCALE GENOMIC DNA]</scope>
    <source>
        <strain evidence="9">S238N-H82</strain>
    </source>
</reference>
<dbReference type="GeneID" id="118413292"/>
<evidence type="ECO:0000256" key="3">
    <source>
        <dbReference type="ARBA" id="ARBA00023125"/>
    </source>
</evidence>
<comment type="subcellular location">
    <subcellularLocation>
        <location evidence="1 7">Nucleus</location>
    </subcellularLocation>
</comment>
<evidence type="ECO:0000256" key="2">
    <source>
        <dbReference type="ARBA" id="ARBA00023015"/>
    </source>
</evidence>
<evidence type="ECO:0000313" key="12">
    <source>
        <dbReference type="RefSeq" id="XP_035672479.1"/>
    </source>
</evidence>
<dbReference type="AlphaFoldDB" id="A0A9J7KXT4"/>
<comment type="function">
    <text evidence="7">Component of the sequence-specific heterotrimeric transcription factor (NF-Y) which specifically recognizes a 5'-CCAAT-3' box motif found in the promoters of its target genes.</text>
</comment>
<dbReference type="RefSeq" id="XP_035672479.1">
    <property type="nucleotide sequence ID" value="XM_035816586.1"/>
</dbReference>
<name>A0A9J7KXT4_BRAFL</name>
<feature type="region of interest" description="Disordered" evidence="8">
    <location>
        <begin position="1"/>
        <end position="36"/>
    </location>
</feature>
<keyword evidence="3 7" id="KW-0238">DNA-binding</keyword>
<evidence type="ECO:0000256" key="4">
    <source>
        <dbReference type="ARBA" id="ARBA00023159"/>
    </source>
</evidence>
<evidence type="ECO:0000256" key="6">
    <source>
        <dbReference type="ARBA" id="ARBA00023242"/>
    </source>
</evidence>
<dbReference type="GO" id="GO:0016602">
    <property type="term" value="C:CCAAT-binding factor complex"/>
    <property type="evidence" value="ECO:0000318"/>
    <property type="project" value="GO_Central"/>
</dbReference>
<dbReference type="PANTHER" id="PTHR12632">
    <property type="entry name" value="TRANSCRIPTION FACTOR NF-Y ALPHA-RELATED"/>
    <property type="match status" value="1"/>
</dbReference>
<sequence length="236" mass="26000">MQSSTGNDGYDSYDSQPEDLTIETSEPPSHHTFPPVSFQFHTTFPDVYLPPSIPNQTTASTFVPFPFLDSHVEAEVPEVLTLGNTHTSEDLLTTQTPSASITSLKSSTVPNTGAGDGGMATFLINGVPSRMALLDTNNKTDQSVKRVQTGPSAASLTAAQLHMTAMSKTVGWEPDEEPLYVNAKQYHRIMKRREMRAKLEATGKIPKKRKKYLYESRHKHAMARTRGNGGKFSKEN</sequence>
<organism evidence="9 11">
    <name type="scientific">Branchiostoma floridae</name>
    <name type="common">Florida lancelet</name>
    <name type="synonym">Amphioxus</name>
    <dbReference type="NCBI Taxonomy" id="7739"/>
    <lineage>
        <taxon>Eukaryota</taxon>
        <taxon>Metazoa</taxon>
        <taxon>Chordata</taxon>
        <taxon>Cephalochordata</taxon>
        <taxon>Leptocardii</taxon>
        <taxon>Amphioxiformes</taxon>
        <taxon>Branchiostomatidae</taxon>
        <taxon>Branchiostoma</taxon>
    </lineage>
</organism>
<keyword evidence="4" id="KW-0010">Activator</keyword>
<dbReference type="PROSITE" id="PS51152">
    <property type="entry name" value="NFYA_HAP2_2"/>
    <property type="match status" value="1"/>
</dbReference>
<comment type="similarity">
    <text evidence="7">Belongs to the NFYA/HAP2 subunit family.</text>
</comment>
<dbReference type="RefSeq" id="XP_035672477.1">
    <property type="nucleotide sequence ID" value="XM_035816584.1"/>
</dbReference>
<keyword evidence="9" id="KW-1185">Reference proteome</keyword>
<comment type="subunit">
    <text evidence="7">Heterotrimer.</text>
</comment>
<accession>A0A9J7KXT4</accession>
<evidence type="ECO:0000313" key="9">
    <source>
        <dbReference type="Proteomes" id="UP000001554"/>
    </source>
</evidence>
<dbReference type="PRINTS" id="PR00616">
    <property type="entry name" value="CCAATSUBUNTB"/>
</dbReference>
<evidence type="ECO:0000256" key="8">
    <source>
        <dbReference type="SAM" id="MobiDB-lite"/>
    </source>
</evidence>
<dbReference type="GO" id="GO:0003677">
    <property type="term" value="F:DNA binding"/>
    <property type="evidence" value="ECO:0007669"/>
    <property type="project" value="UniProtKB-KW"/>
</dbReference>